<gene>
    <name evidence="1" type="ORF">F7725_020368</name>
</gene>
<dbReference type="Proteomes" id="UP000518266">
    <property type="component" value="Unassembled WGS sequence"/>
</dbReference>
<dbReference type="AlphaFoldDB" id="A0A7J5YD48"/>
<evidence type="ECO:0000313" key="2">
    <source>
        <dbReference type="Proteomes" id="UP000518266"/>
    </source>
</evidence>
<reference evidence="1 2" key="1">
    <citation type="submission" date="2020-03" db="EMBL/GenBank/DDBJ databases">
        <title>Dissostichus mawsoni Genome sequencing and assembly.</title>
        <authorList>
            <person name="Park H."/>
        </authorList>
    </citation>
    <scope>NUCLEOTIDE SEQUENCE [LARGE SCALE GENOMIC DNA]</scope>
    <source>
        <strain evidence="1">DM0001</strain>
        <tissue evidence="1">Muscle</tissue>
    </source>
</reference>
<proteinExistence type="predicted"/>
<keyword evidence="2" id="KW-1185">Reference proteome</keyword>
<accession>A0A7J5YD48</accession>
<protein>
    <submittedName>
        <fullName evidence="1">Uncharacterized protein</fullName>
    </submittedName>
</protein>
<name>A0A7J5YD48_DISMA</name>
<sequence>MLTNGLHQTPRPNRFTEVSLESVLPFGLKQAVLPWHLISSKIRAEENLSCRHQQDGIHSMMPYPASLTSPFQTLTEREHQFLKDYCTVLKPLTVALDILQGGTTATMAVFYQRWKF</sequence>
<organism evidence="1 2">
    <name type="scientific">Dissostichus mawsoni</name>
    <name type="common">Antarctic cod</name>
    <dbReference type="NCBI Taxonomy" id="36200"/>
    <lineage>
        <taxon>Eukaryota</taxon>
        <taxon>Metazoa</taxon>
        <taxon>Chordata</taxon>
        <taxon>Craniata</taxon>
        <taxon>Vertebrata</taxon>
        <taxon>Euteleostomi</taxon>
        <taxon>Actinopterygii</taxon>
        <taxon>Neopterygii</taxon>
        <taxon>Teleostei</taxon>
        <taxon>Neoteleostei</taxon>
        <taxon>Acanthomorphata</taxon>
        <taxon>Eupercaria</taxon>
        <taxon>Perciformes</taxon>
        <taxon>Notothenioidei</taxon>
        <taxon>Nototheniidae</taxon>
        <taxon>Dissostichus</taxon>
    </lineage>
</organism>
<comment type="caution">
    <text evidence="1">The sequence shown here is derived from an EMBL/GenBank/DDBJ whole genome shotgun (WGS) entry which is preliminary data.</text>
</comment>
<evidence type="ECO:0000313" key="1">
    <source>
        <dbReference type="EMBL" id="KAF3847340.1"/>
    </source>
</evidence>
<dbReference type="EMBL" id="JAAKFY010000013">
    <property type="protein sequence ID" value="KAF3847340.1"/>
    <property type="molecule type" value="Genomic_DNA"/>
</dbReference>